<dbReference type="KEGG" id="rpod:E0E05_09300"/>
<dbReference type="InterPro" id="IPR056918">
    <property type="entry name" value="8xMP"/>
</dbReference>
<dbReference type="AlphaFoldDB" id="A0A4P6V2U5"/>
<evidence type="ECO:0000256" key="1">
    <source>
        <dbReference type="SAM" id="Phobius"/>
    </source>
</evidence>
<sequence length="166" mass="18351">MLPSDPERDLEAKSLLEIYKMLVEMADRVSQRRQSANSFYLTVNTAIIGGAAYLSQSDFGSLDTVAVSIAGLAVCFLWRRAVTSYKSLNDAKFEVITALEARLPASPYADEWKILDVDGDGNKHRPFHATEILVPFVFAFVHGAQLLAEIPWGLLCTNLTQSLQLS</sequence>
<protein>
    <submittedName>
        <fullName evidence="2">Uncharacterized protein</fullName>
    </submittedName>
</protein>
<dbReference type="EMBL" id="CP036532">
    <property type="protein sequence ID" value="QBK30770.1"/>
    <property type="molecule type" value="Genomic_DNA"/>
</dbReference>
<name>A0A4P6V2U5_9HYPH</name>
<feature type="transmembrane region" description="Helical" evidence="1">
    <location>
        <begin position="38"/>
        <end position="55"/>
    </location>
</feature>
<dbReference type="Pfam" id="PF24838">
    <property type="entry name" value="8xMP"/>
    <property type="match status" value="1"/>
</dbReference>
<keyword evidence="1" id="KW-0472">Membrane</keyword>
<keyword evidence="1" id="KW-1133">Transmembrane helix</keyword>
<keyword evidence="3" id="KW-1185">Reference proteome</keyword>
<evidence type="ECO:0000313" key="2">
    <source>
        <dbReference type="EMBL" id="QBK30770.1"/>
    </source>
</evidence>
<gene>
    <name evidence="2" type="ORF">E0E05_09300</name>
</gene>
<keyword evidence="1" id="KW-0812">Transmembrane</keyword>
<reference evidence="2 3" key="1">
    <citation type="journal article" date="2017" name="Int. J. Syst. Evol. Microbiol.">
        <title>Roseitalea porphyridii gen. nov., sp. nov., isolated from a red alga, and reclassification of Hoeflea suaedae Chung et al. 2013 as Pseudohoeflea suaedae gen. nov., comb. nov.</title>
        <authorList>
            <person name="Hyeon J.W."/>
            <person name="Jeong S.E."/>
            <person name="Baek K."/>
            <person name="Jeon C.O."/>
        </authorList>
    </citation>
    <scope>NUCLEOTIDE SEQUENCE [LARGE SCALE GENOMIC DNA]</scope>
    <source>
        <strain evidence="2 3">MA7-20</strain>
    </source>
</reference>
<organism evidence="2 3">
    <name type="scientific">Roseitalea porphyridii</name>
    <dbReference type="NCBI Taxonomy" id="1852022"/>
    <lineage>
        <taxon>Bacteria</taxon>
        <taxon>Pseudomonadati</taxon>
        <taxon>Pseudomonadota</taxon>
        <taxon>Alphaproteobacteria</taxon>
        <taxon>Hyphomicrobiales</taxon>
        <taxon>Ahrensiaceae</taxon>
        <taxon>Roseitalea</taxon>
    </lineage>
</organism>
<feature type="transmembrane region" description="Helical" evidence="1">
    <location>
        <begin position="61"/>
        <end position="78"/>
    </location>
</feature>
<accession>A0A4P6V2U5</accession>
<dbReference type="Proteomes" id="UP000293719">
    <property type="component" value="Chromosome"/>
</dbReference>
<evidence type="ECO:0000313" key="3">
    <source>
        <dbReference type="Proteomes" id="UP000293719"/>
    </source>
</evidence>
<proteinExistence type="predicted"/>